<evidence type="ECO:0000313" key="4">
    <source>
        <dbReference type="Proteomes" id="UP000316213"/>
    </source>
</evidence>
<keyword evidence="2" id="KW-0472">Membrane</keyword>
<feature type="region of interest" description="Disordered" evidence="1">
    <location>
        <begin position="560"/>
        <end position="1252"/>
    </location>
</feature>
<evidence type="ECO:0000313" key="3">
    <source>
        <dbReference type="EMBL" id="TWT86044.1"/>
    </source>
</evidence>
<proteinExistence type="predicted"/>
<feature type="compositionally biased region" description="Basic and acidic residues" evidence="1">
    <location>
        <begin position="833"/>
        <end position="845"/>
    </location>
</feature>
<protein>
    <recommendedName>
        <fullName evidence="5">Circumsporozoite protein-putative membrane associated protein</fullName>
    </recommendedName>
</protein>
<dbReference type="Proteomes" id="UP000316213">
    <property type="component" value="Unassembled WGS sequence"/>
</dbReference>
<keyword evidence="2" id="KW-1133">Transmembrane helix</keyword>
<gene>
    <name evidence="3" type="ORF">Pla100_62530</name>
</gene>
<evidence type="ECO:0000256" key="2">
    <source>
        <dbReference type="SAM" id="Phobius"/>
    </source>
</evidence>
<name>A0A5C5ZF89_9BACT</name>
<feature type="compositionally biased region" description="Basic and acidic residues" evidence="1">
    <location>
        <begin position="806"/>
        <end position="821"/>
    </location>
</feature>
<feature type="compositionally biased region" description="Gly residues" evidence="1">
    <location>
        <begin position="736"/>
        <end position="748"/>
    </location>
</feature>
<dbReference type="EMBL" id="SJPM01000047">
    <property type="protein sequence ID" value="TWT86044.1"/>
    <property type="molecule type" value="Genomic_DNA"/>
</dbReference>
<feature type="compositionally biased region" description="Polar residues" evidence="1">
    <location>
        <begin position="957"/>
        <end position="972"/>
    </location>
</feature>
<feature type="compositionally biased region" description="Low complexity" evidence="1">
    <location>
        <begin position="685"/>
        <end position="704"/>
    </location>
</feature>
<evidence type="ECO:0000256" key="1">
    <source>
        <dbReference type="SAM" id="MobiDB-lite"/>
    </source>
</evidence>
<feature type="compositionally biased region" description="Basic and acidic residues" evidence="1">
    <location>
        <begin position="906"/>
        <end position="916"/>
    </location>
</feature>
<feature type="compositionally biased region" description="Basic and acidic residues" evidence="1">
    <location>
        <begin position="602"/>
        <end position="619"/>
    </location>
</feature>
<feature type="transmembrane region" description="Helical" evidence="2">
    <location>
        <begin position="73"/>
        <end position="96"/>
    </location>
</feature>
<feature type="compositionally biased region" description="Gly residues" evidence="1">
    <location>
        <begin position="1106"/>
        <end position="1117"/>
    </location>
</feature>
<reference evidence="3 4" key="1">
    <citation type="submission" date="2019-02" db="EMBL/GenBank/DDBJ databases">
        <title>Deep-cultivation of Planctomycetes and their phenomic and genomic characterization uncovers novel biology.</title>
        <authorList>
            <person name="Wiegand S."/>
            <person name="Jogler M."/>
            <person name="Boedeker C."/>
            <person name="Pinto D."/>
            <person name="Vollmers J."/>
            <person name="Rivas-Marin E."/>
            <person name="Kohn T."/>
            <person name="Peeters S.H."/>
            <person name="Heuer A."/>
            <person name="Rast P."/>
            <person name="Oberbeckmann S."/>
            <person name="Bunk B."/>
            <person name="Jeske O."/>
            <person name="Meyerdierks A."/>
            <person name="Storesund J.E."/>
            <person name="Kallscheuer N."/>
            <person name="Luecker S."/>
            <person name="Lage O.M."/>
            <person name="Pohl T."/>
            <person name="Merkel B.J."/>
            <person name="Hornburger P."/>
            <person name="Mueller R.-W."/>
            <person name="Bruemmer F."/>
            <person name="Labrenz M."/>
            <person name="Spormann A.M."/>
            <person name="Op Den Camp H."/>
            <person name="Overmann J."/>
            <person name="Amann R."/>
            <person name="Jetten M.S.M."/>
            <person name="Mascher T."/>
            <person name="Medema M.H."/>
            <person name="Devos D.P."/>
            <person name="Kaster A.-K."/>
            <person name="Ovreas L."/>
            <person name="Rohde M."/>
            <person name="Galperin M.Y."/>
            <person name="Jogler C."/>
        </authorList>
    </citation>
    <scope>NUCLEOTIDE SEQUENCE [LARGE SCALE GENOMIC DNA]</scope>
    <source>
        <strain evidence="3 4">Pla100</strain>
    </source>
</reference>
<sequence>MSSIPVASPPSQSPQAPTRPVRRESIERFVFDRIAEAQNALWRAELLRRLLTLAIAALAGLLLWWIIDQWIWSPGIIGRTVLLSSAVVAVVIYVAVRLGPVSRLRVRPDYAARCLERDHPELGHSLSSYVGLKDRAALSSHSVQVNAGVSLSDRVIESIGAEAARKLRSIDVPPSEATGLMPWWATTIGLIAALAIYSVASPKSILQSTARIFQPLADLRAPQRVQITDVLPGDAEVLAGQTLRVSASVTRLRDGEAAYFVWSSTESTTDPNERVALLPDGNGSLNQYFAEIEIPHHDSGIKRYRIEAGDASAGPFELSIRDTPVVRVAEVHYDPPSYTGQKPRVRRNGAISAVEGTQVRIVADVNRPVTRAILELNPRLRGQEVQATAGASEMKLIDGGIRVEHEMRLRPRRGNATVAIEDYRIRVWDDAGQTNADPVIYPIEVIEDLPPEIAIVVPQRSPVDVPIDSVQRFEIHASDVDFGLSEVEVEVRRGIDVIARSTVWQPDQVDGQPLANVLGNQVVEYRFRPSRMITLGRGGRLNVGDEVEVVAIATDNRTADLAKTTRPGADPDPGVTRTPPVRLKITMPENPNTKPEQPQDEQQTKKPQDQPSKSGEKGQGESGQQGGGQGSQADSSEQGKGSGSEGSGTENSGTEGSGDENSNKGESNEGGSGMNDSKTDSPSEGNNSKDSGSGDSANDSGSAKPSESPSGEEASNDENSSSADAGKSGNQATGGQERGGQESGGKGNASGKTGDPSKGEATGKAGDANQNDSARQDGSAAKGDSSSKGDTQNGETQRPPQDDAEAFERIQEFLEKQKQRQDSNQNQPNQSEGRSDSDGGDRGNREGGNQAGEQARDQSQPGSESQSGKESQPGKESQSGSKSQPGSESQSRDPSKPQGRPQSQKDSTEPRGDSAKGETAAESDLGNQPTGNPEDGNPEDGKSDDGTSNESADDQSGDPSQTSPNGSKAKPQTSGTSPSGQPEGGQPEGVKSDGGKSPNQQPKGEPTESETSEGNQMDSAQSDSGQSDSAQSDSTQSDSTQSDSTQSDSGQSPSDRSKAGPSQAGQSESDRSDGGPSEGGPSESGVDSQTRSEADASSPADPRQSEGGGKGSSGAGSGQDDPGDEAELPDPVDMEYTQKATDMVLDYLDETREAPDPELLDRLNWSEQDLRQFQDRWKDLQPKNQESSSPGELNQDLREALRSLGMRPPGDTRRTQRDSADEVRGLRDSGNRREAPPSVRDAFEAFRRGLSR</sequence>
<feature type="compositionally biased region" description="Low complexity" evidence="1">
    <location>
        <begin position="711"/>
        <end position="726"/>
    </location>
</feature>
<feature type="compositionally biased region" description="Polar residues" evidence="1">
    <location>
        <begin position="857"/>
        <end position="889"/>
    </location>
</feature>
<feature type="transmembrane region" description="Helical" evidence="2">
    <location>
        <begin position="50"/>
        <end position="67"/>
    </location>
</feature>
<accession>A0A5C5ZF89</accession>
<feature type="compositionally biased region" description="Basic and acidic residues" evidence="1">
    <location>
        <begin position="1168"/>
        <end position="1181"/>
    </location>
</feature>
<feature type="compositionally biased region" description="Polar residues" evidence="1">
    <location>
        <begin position="1182"/>
        <end position="1192"/>
    </location>
</feature>
<organism evidence="3 4">
    <name type="scientific">Neorhodopirellula pilleata</name>
    <dbReference type="NCBI Taxonomy" id="2714738"/>
    <lineage>
        <taxon>Bacteria</taxon>
        <taxon>Pseudomonadati</taxon>
        <taxon>Planctomycetota</taxon>
        <taxon>Planctomycetia</taxon>
        <taxon>Pirellulales</taxon>
        <taxon>Pirellulaceae</taxon>
        <taxon>Neorhodopirellula</taxon>
    </lineage>
</organism>
<feature type="compositionally biased region" description="Low complexity" evidence="1">
    <location>
        <begin position="1079"/>
        <end position="1088"/>
    </location>
</feature>
<feature type="transmembrane region" description="Helical" evidence="2">
    <location>
        <begin position="183"/>
        <end position="200"/>
    </location>
</feature>
<feature type="compositionally biased region" description="Acidic residues" evidence="1">
    <location>
        <begin position="1121"/>
        <end position="1133"/>
    </location>
</feature>
<feature type="compositionally biased region" description="Low complexity" evidence="1">
    <location>
        <begin position="777"/>
        <end position="790"/>
    </location>
</feature>
<dbReference type="AlphaFoldDB" id="A0A5C5ZF89"/>
<feature type="compositionally biased region" description="Basic and acidic residues" evidence="1">
    <location>
        <begin position="1149"/>
        <end position="1161"/>
    </location>
</feature>
<evidence type="ECO:0008006" key="5">
    <source>
        <dbReference type="Google" id="ProtNLM"/>
    </source>
</evidence>
<feature type="compositionally biased region" description="Low complexity" evidence="1">
    <location>
        <begin position="1018"/>
        <end position="1052"/>
    </location>
</feature>
<feature type="region of interest" description="Disordered" evidence="1">
    <location>
        <begin position="1"/>
        <end position="21"/>
    </location>
</feature>
<keyword evidence="2" id="KW-0812">Transmembrane</keyword>
<feature type="compositionally biased region" description="Gly residues" evidence="1">
    <location>
        <begin position="620"/>
        <end position="630"/>
    </location>
</feature>
<keyword evidence="4" id="KW-1185">Reference proteome</keyword>
<feature type="compositionally biased region" description="Basic and acidic residues" evidence="1">
    <location>
        <begin position="1210"/>
        <end position="1252"/>
    </location>
</feature>
<comment type="caution">
    <text evidence="3">The sequence shown here is derived from an EMBL/GenBank/DDBJ whole genome shotgun (WGS) entry which is preliminary data.</text>
</comment>